<dbReference type="InterPro" id="IPR043461">
    <property type="entry name" value="LpxH-like"/>
</dbReference>
<dbReference type="RefSeq" id="WP_309937221.1">
    <property type="nucleotide sequence ID" value="NZ_AP025305.1"/>
</dbReference>
<dbReference type="Proteomes" id="UP001185092">
    <property type="component" value="Unassembled WGS sequence"/>
</dbReference>
<organism evidence="1 2">
    <name type="scientific">Aureibacter tunicatorum</name>
    <dbReference type="NCBI Taxonomy" id="866807"/>
    <lineage>
        <taxon>Bacteria</taxon>
        <taxon>Pseudomonadati</taxon>
        <taxon>Bacteroidota</taxon>
        <taxon>Cytophagia</taxon>
        <taxon>Cytophagales</taxon>
        <taxon>Persicobacteraceae</taxon>
        <taxon>Aureibacter</taxon>
    </lineage>
</organism>
<proteinExistence type="predicted"/>
<dbReference type="GO" id="GO:0008758">
    <property type="term" value="F:UDP-2,3-diacylglucosamine hydrolase activity"/>
    <property type="evidence" value="ECO:0007669"/>
    <property type="project" value="TreeGrafter"/>
</dbReference>
<comment type="caution">
    <text evidence="1">The sequence shown here is derived from an EMBL/GenBank/DDBJ whole genome shotgun (WGS) entry which is preliminary data.</text>
</comment>
<evidence type="ECO:0000313" key="2">
    <source>
        <dbReference type="Proteomes" id="UP001185092"/>
    </source>
</evidence>
<dbReference type="SUPFAM" id="SSF56300">
    <property type="entry name" value="Metallo-dependent phosphatases"/>
    <property type="match status" value="1"/>
</dbReference>
<keyword evidence="2" id="KW-1185">Reference proteome</keyword>
<dbReference type="GO" id="GO:0016020">
    <property type="term" value="C:membrane"/>
    <property type="evidence" value="ECO:0007669"/>
    <property type="project" value="GOC"/>
</dbReference>
<sequence>MVKQFKTIIVSGIHLGFKKGRTKNLMELLEQYKTKNLIFIGETFDDPFSSTMISAEKKQMKAFNKILKIVRKNDTDTTLVKSTPFEYLPSYLHDNESKYFKVQNELVYTSGPRKYYIKSEKSLSIFHQPYSFLLNLGQLGKKLANWIFVRKNNPNKNPQPEQEEKNREIILKQASKAACDGIIIASPHMEKIETYKDTPYMNCGSWYSSQCALVEDMDGDWSLLYYNDSNSTQNMKIVDLWGMPNVSKTKSKLSFIA</sequence>
<evidence type="ECO:0000313" key="1">
    <source>
        <dbReference type="EMBL" id="MDR6237752.1"/>
    </source>
</evidence>
<reference evidence="1" key="1">
    <citation type="submission" date="2023-07" db="EMBL/GenBank/DDBJ databases">
        <title>Genomic Encyclopedia of Type Strains, Phase IV (KMG-IV): sequencing the most valuable type-strain genomes for metagenomic binning, comparative biology and taxonomic classification.</title>
        <authorList>
            <person name="Goeker M."/>
        </authorList>
    </citation>
    <scope>NUCLEOTIDE SEQUENCE</scope>
    <source>
        <strain evidence="1">DSM 26174</strain>
    </source>
</reference>
<dbReference type="EMBL" id="JAVDQD010000001">
    <property type="protein sequence ID" value="MDR6237752.1"/>
    <property type="molecule type" value="Genomic_DNA"/>
</dbReference>
<name>A0AAE3XJ12_9BACT</name>
<dbReference type="PANTHER" id="PTHR34990">
    <property type="entry name" value="UDP-2,3-DIACYLGLUCOSAMINE HYDROLASE-RELATED"/>
    <property type="match status" value="1"/>
</dbReference>
<dbReference type="InterPro" id="IPR029052">
    <property type="entry name" value="Metallo-depent_PP-like"/>
</dbReference>
<accession>A0AAE3XJ12</accession>
<protein>
    <submittedName>
        <fullName evidence="1">UDP-2,3-diacylglucosamine pyrophosphatase LpxH</fullName>
    </submittedName>
</protein>
<gene>
    <name evidence="1" type="ORF">HNQ88_000728</name>
</gene>
<dbReference type="GO" id="GO:0009245">
    <property type="term" value="P:lipid A biosynthetic process"/>
    <property type="evidence" value="ECO:0007669"/>
    <property type="project" value="TreeGrafter"/>
</dbReference>
<dbReference type="AlphaFoldDB" id="A0AAE3XJ12"/>